<feature type="signal peptide" evidence="1">
    <location>
        <begin position="1"/>
        <end position="25"/>
    </location>
</feature>
<accession>A0A9P6BY01</accession>
<evidence type="ECO:0000313" key="3">
    <source>
        <dbReference type="Proteomes" id="UP000807342"/>
    </source>
</evidence>
<feature type="chain" id="PRO_5040515107" evidence="1">
    <location>
        <begin position="26"/>
        <end position="162"/>
    </location>
</feature>
<keyword evidence="3" id="KW-1185">Reference proteome</keyword>
<name>A0A9P6BY01_9AGAR</name>
<reference evidence="2" key="1">
    <citation type="submission" date="2020-11" db="EMBL/GenBank/DDBJ databases">
        <authorList>
            <consortium name="DOE Joint Genome Institute"/>
            <person name="Ahrendt S."/>
            <person name="Riley R."/>
            <person name="Andreopoulos W."/>
            <person name="Labutti K."/>
            <person name="Pangilinan J."/>
            <person name="Ruiz-Duenas F.J."/>
            <person name="Barrasa J.M."/>
            <person name="Sanchez-Garcia M."/>
            <person name="Camarero S."/>
            <person name="Miyauchi S."/>
            <person name="Serrano A."/>
            <person name="Linde D."/>
            <person name="Babiker R."/>
            <person name="Drula E."/>
            <person name="Ayuso-Fernandez I."/>
            <person name="Pacheco R."/>
            <person name="Padilla G."/>
            <person name="Ferreira P."/>
            <person name="Barriuso J."/>
            <person name="Kellner H."/>
            <person name="Castanera R."/>
            <person name="Alfaro M."/>
            <person name="Ramirez L."/>
            <person name="Pisabarro A.G."/>
            <person name="Kuo A."/>
            <person name="Tritt A."/>
            <person name="Lipzen A."/>
            <person name="He G."/>
            <person name="Yan M."/>
            <person name="Ng V."/>
            <person name="Cullen D."/>
            <person name="Martin F."/>
            <person name="Rosso M.-N."/>
            <person name="Henrissat B."/>
            <person name="Hibbett D."/>
            <person name="Martinez A.T."/>
            <person name="Grigoriev I.V."/>
        </authorList>
    </citation>
    <scope>NUCLEOTIDE SEQUENCE</scope>
    <source>
        <strain evidence="2">MF-IS2</strain>
    </source>
</reference>
<gene>
    <name evidence="2" type="ORF">P691DRAFT_779599</name>
</gene>
<organism evidence="2 3">
    <name type="scientific">Macrolepiota fuliginosa MF-IS2</name>
    <dbReference type="NCBI Taxonomy" id="1400762"/>
    <lineage>
        <taxon>Eukaryota</taxon>
        <taxon>Fungi</taxon>
        <taxon>Dikarya</taxon>
        <taxon>Basidiomycota</taxon>
        <taxon>Agaricomycotina</taxon>
        <taxon>Agaricomycetes</taxon>
        <taxon>Agaricomycetidae</taxon>
        <taxon>Agaricales</taxon>
        <taxon>Agaricineae</taxon>
        <taxon>Agaricaceae</taxon>
        <taxon>Macrolepiota</taxon>
    </lineage>
</organism>
<dbReference type="OrthoDB" id="2339190at2759"/>
<proteinExistence type="predicted"/>
<keyword evidence="1" id="KW-0732">Signal</keyword>
<dbReference type="AlphaFoldDB" id="A0A9P6BY01"/>
<comment type="caution">
    <text evidence="2">The sequence shown here is derived from an EMBL/GenBank/DDBJ whole genome shotgun (WGS) entry which is preliminary data.</text>
</comment>
<evidence type="ECO:0000313" key="2">
    <source>
        <dbReference type="EMBL" id="KAF9441998.1"/>
    </source>
</evidence>
<sequence>MKFGLSSAITLLSAIVLLLSPPAAGVCLPCQAAFRRPDAAQQAFRTRDVWAPHILNPSSQSVWFIDQPQEVTWNTTDMPARVSNPNCQVYLGEWDRKEKVYKKIYYDHPIASSCTLRDGNTTVWVPKESWVKPSNNWVVVLMGDSGDHSSPFTIELLPEKPQ</sequence>
<evidence type="ECO:0000256" key="1">
    <source>
        <dbReference type="SAM" id="SignalP"/>
    </source>
</evidence>
<dbReference type="EMBL" id="MU151727">
    <property type="protein sequence ID" value="KAF9441998.1"/>
    <property type="molecule type" value="Genomic_DNA"/>
</dbReference>
<dbReference type="Proteomes" id="UP000807342">
    <property type="component" value="Unassembled WGS sequence"/>
</dbReference>
<protein>
    <submittedName>
        <fullName evidence="2">Uncharacterized protein</fullName>
    </submittedName>
</protein>